<accession>A0AAY4CMR2</accession>
<keyword evidence="2" id="KW-0378">Hydrolase</keyword>
<evidence type="ECO:0000313" key="5">
    <source>
        <dbReference type="Ensembl" id="ENSDCDP00010034505.1"/>
    </source>
</evidence>
<dbReference type="GO" id="GO:0003906">
    <property type="term" value="F:DNA-(apurinic or apyrimidinic site) endonuclease activity"/>
    <property type="evidence" value="ECO:0007669"/>
    <property type="project" value="TreeGrafter"/>
</dbReference>
<dbReference type="PANTHER" id="PTHR22748:SF26">
    <property type="entry name" value="ENDONUCLEASE_EXONUCLEASE_PHOSPHATASE DOMAIN-CONTAINING PROTEIN"/>
    <property type="match status" value="1"/>
</dbReference>
<keyword evidence="4" id="KW-0464">Manganese</keyword>
<protein>
    <submittedName>
        <fullName evidence="5">Uncharacterized protein</fullName>
    </submittedName>
</protein>
<sequence length="193" mass="22043">SFLPPLLLLRPGSLRFVNWNIKGLHHPIKRCRIFSHLKALIIFLQETHLRVNEHSKLKRGWVDHIFHSEFGDRSRSAAILIRKGVPFVNESVISDTKGRFVIVIGKLCGLNVVLANVYGPNWDDPQFFYITQAINSMQTGKSPGPDGFPIEFYKVFFSQADPSFKQTFRGNSLPKETALYNDPGYHSGFTKKR</sequence>
<reference evidence="5" key="1">
    <citation type="submission" date="2025-08" db="UniProtKB">
        <authorList>
            <consortium name="Ensembl"/>
        </authorList>
    </citation>
    <scope>IDENTIFICATION</scope>
</reference>
<keyword evidence="6" id="KW-1185">Reference proteome</keyword>
<dbReference type="GO" id="GO:0006284">
    <property type="term" value="P:base-excision repair"/>
    <property type="evidence" value="ECO:0007669"/>
    <property type="project" value="TreeGrafter"/>
</dbReference>
<dbReference type="InterPro" id="IPR004808">
    <property type="entry name" value="AP_endonuc_1"/>
</dbReference>
<dbReference type="GO" id="GO:0005634">
    <property type="term" value="C:nucleus"/>
    <property type="evidence" value="ECO:0007669"/>
    <property type="project" value="TreeGrafter"/>
</dbReference>
<dbReference type="GO" id="GO:0008311">
    <property type="term" value="F:double-stranded DNA 3'-5' DNA exonuclease activity"/>
    <property type="evidence" value="ECO:0007669"/>
    <property type="project" value="TreeGrafter"/>
</dbReference>
<dbReference type="PANTHER" id="PTHR22748">
    <property type="entry name" value="AP ENDONUCLEASE"/>
    <property type="match status" value="1"/>
</dbReference>
<dbReference type="Ensembl" id="ENSDCDT00010043025.1">
    <property type="protein sequence ID" value="ENSDCDP00010034505.1"/>
    <property type="gene ID" value="ENSDCDG00010022273.1"/>
</dbReference>
<dbReference type="GO" id="GO:0046872">
    <property type="term" value="F:metal ion binding"/>
    <property type="evidence" value="ECO:0007669"/>
    <property type="project" value="UniProtKB-KW"/>
</dbReference>
<comment type="cofactor">
    <cofactor evidence="4">
        <name>Mg(2+)</name>
        <dbReference type="ChEBI" id="CHEBI:18420"/>
    </cofactor>
    <cofactor evidence="4">
        <name>Mn(2+)</name>
        <dbReference type="ChEBI" id="CHEBI:29035"/>
    </cofactor>
    <text evidence="4">Probably binds two magnesium or manganese ions per subunit.</text>
</comment>
<dbReference type="SUPFAM" id="SSF56219">
    <property type="entry name" value="DNase I-like"/>
    <property type="match status" value="1"/>
</dbReference>
<evidence type="ECO:0000256" key="4">
    <source>
        <dbReference type="PIRSR" id="PIRSR604808-2"/>
    </source>
</evidence>
<dbReference type="InterPro" id="IPR036691">
    <property type="entry name" value="Endo/exonu/phosph_ase_sf"/>
</dbReference>
<organism evidence="5 6">
    <name type="scientific">Denticeps clupeoides</name>
    <name type="common">denticle herring</name>
    <dbReference type="NCBI Taxonomy" id="299321"/>
    <lineage>
        <taxon>Eukaryota</taxon>
        <taxon>Metazoa</taxon>
        <taxon>Chordata</taxon>
        <taxon>Craniata</taxon>
        <taxon>Vertebrata</taxon>
        <taxon>Euteleostomi</taxon>
        <taxon>Actinopterygii</taxon>
        <taxon>Neopterygii</taxon>
        <taxon>Teleostei</taxon>
        <taxon>Clupei</taxon>
        <taxon>Clupeiformes</taxon>
        <taxon>Denticipitoidei</taxon>
        <taxon>Denticipitidae</taxon>
        <taxon>Denticeps</taxon>
    </lineage>
</organism>
<evidence type="ECO:0000256" key="3">
    <source>
        <dbReference type="ARBA" id="ARBA00022842"/>
    </source>
</evidence>
<name>A0AAY4CMR2_9TELE</name>
<dbReference type="GeneTree" id="ENSGT01150000287815"/>
<keyword evidence="3 4" id="KW-0460">Magnesium</keyword>
<evidence type="ECO:0000256" key="2">
    <source>
        <dbReference type="ARBA" id="ARBA00022801"/>
    </source>
</evidence>
<feature type="binding site" evidence="4">
    <location>
        <position position="46"/>
    </location>
    <ligand>
        <name>Mg(2+)</name>
        <dbReference type="ChEBI" id="CHEBI:18420"/>
        <label>1</label>
    </ligand>
</feature>
<dbReference type="GO" id="GO:0008081">
    <property type="term" value="F:phosphoric diester hydrolase activity"/>
    <property type="evidence" value="ECO:0007669"/>
    <property type="project" value="TreeGrafter"/>
</dbReference>
<reference evidence="5" key="2">
    <citation type="submission" date="2025-09" db="UniProtKB">
        <authorList>
            <consortium name="Ensembl"/>
        </authorList>
    </citation>
    <scope>IDENTIFICATION</scope>
</reference>
<keyword evidence="1 4" id="KW-0479">Metal-binding</keyword>
<feature type="binding site" evidence="4">
    <location>
        <position position="20"/>
    </location>
    <ligand>
        <name>Mg(2+)</name>
        <dbReference type="ChEBI" id="CHEBI:18420"/>
        <label>1</label>
    </ligand>
</feature>
<evidence type="ECO:0000256" key="1">
    <source>
        <dbReference type="ARBA" id="ARBA00022723"/>
    </source>
</evidence>
<evidence type="ECO:0000313" key="6">
    <source>
        <dbReference type="Proteomes" id="UP000694580"/>
    </source>
</evidence>
<dbReference type="Gene3D" id="3.60.10.10">
    <property type="entry name" value="Endonuclease/exonuclease/phosphatase"/>
    <property type="match status" value="1"/>
</dbReference>
<proteinExistence type="predicted"/>
<dbReference type="Proteomes" id="UP000694580">
    <property type="component" value="Unplaced"/>
</dbReference>
<dbReference type="AlphaFoldDB" id="A0AAY4CMR2"/>